<feature type="region of interest" description="Disordered" evidence="1">
    <location>
        <begin position="119"/>
        <end position="149"/>
    </location>
</feature>
<organism evidence="2">
    <name type="scientific">viral metagenome</name>
    <dbReference type="NCBI Taxonomy" id="1070528"/>
    <lineage>
        <taxon>unclassified sequences</taxon>
        <taxon>metagenomes</taxon>
        <taxon>organismal metagenomes</taxon>
    </lineage>
</organism>
<feature type="compositionally biased region" description="Polar residues" evidence="1">
    <location>
        <begin position="122"/>
        <end position="149"/>
    </location>
</feature>
<proteinExistence type="predicted"/>
<sequence>MYNSTGTLRPQSSSLPAEGVTRPSMPTRPSTFGTSVRKLPSRGTMYPSTPSALKSRGSMIAPASKPSRSTRTRSLSLGSFKAGNLDNEAPSLTVRDDSEYPEDIEIVSLYDENEYQDFPGQSVKSNVSNSTMSPTRASMNGGSMGSNRTMSPTRASMNGGSMGSNRTMSNGTMSPTRASMNGGSMGSNRTMSNGTMSPTRASMSGSSYTNTMNSGSMSPMSNGTMTNNGTMSPTRASMNSGSMSPMTNGTMTNGTMTNSRSMQSRILKPAQTFAKSMGISQATSSIVGATGIAGALPFGIVPIGIATGLGAASHKASSSLKHTFGSSDFVSQIPTHACSEYNKCQRKECSLYCRYSLPQAYDLMYDVCDCPKMDIIRIKVVDELGGEHCLLVHRREPISSIILFLCSRLSRAGHMCMPTHKKGNMYQKSLHKHLHHCAEDLFEDNDGSMRSCIYLHSFTDALYHKIKHYM</sequence>
<feature type="compositionally biased region" description="Low complexity" evidence="1">
    <location>
        <begin position="67"/>
        <end position="77"/>
    </location>
</feature>
<reference evidence="2" key="1">
    <citation type="journal article" date="2020" name="Nature">
        <title>Giant virus diversity and host interactions through global metagenomics.</title>
        <authorList>
            <person name="Schulz F."/>
            <person name="Roux S."/>
            <person name="Paez-Espino D."/>
            <person name="Jungbluth S."/>
            <person name="Walsh D.A."/>
            <person name="Denef V.J."/>
            <person name="McMahon K.D."/>
            <person name="Konstantinidis K.T."/>
            <person name="Eloe-Fadrosh E.A."/>
            <person name="Kyrpides N.C."/>
            <person name="Woyke T."/>
        </authorList>
    </citation>
    <scope>NUCLEOTIDE SEQUENCE</scope>
    <source>
        <strain evidence="2">GVMAG-S-1063924-116</strain>
    </source>
</reference>
<feature type="compositionally biased region" description="Polar residues" evidence="1">
    <location>
        <begin position="1"/>
        <end position="15"/>
    </location>
</feature>
<accession>A0A6C0JV67</accession>
<dbReference type="EMBL" id="MN740698">
    <property type="protein sequence ID" value="QHU08706.1"/>
    <property type="molecule type" value="Genomic_DNA"/>
</dbReference>
<evidence type="ECO:0000313" key="2">
    <source>
        <dbReference type="EMBL" id="QHU08706.1"/>
    </source>
</evidence>
<evidence type="ECO:0000256" key="1">
    <source>
        <dbReference type="SAM" id="MobiDB-lite"/>
    </source>
</evidence>
<name>A0A6C0JV67_9ZZZZ</name>
<feature type="region of interest" description="Disordered" evidence="1">
    <location>
        <begin position="1"/>
        <end position="94"/>
    </location>
</feature>
<protein>
    <submittedName>
        <fullName evidence="2">Uncharacterized protein</fullName>
    </submittedName>
</protein>
<dbReference type="AlphaFoldDB" id="A0A6C0JV67"/>